<dbReference type="Gene3D" id="1.20.120.160">
    <property type="entry name" value="HPT domain"/>
    <property type="match status" value="1"/>
</dbReference>
<evidence type="ECO:0000256" key="2">
    <source>
        <dbReference type="PROSITE-ProRule" id="PRU00110"/>
    </source>
</evidence>
<dbReference type="InterPro" id="IPR036641">
    <property type="entry name" value="HPT_dom_sf"/>
</dbReference>
<accession>A0A377HQ15</accession>
<feature type="modified residue" description="Phosphohistidine" evidence="2">
    <location>
        <position position="66"/>
    </location>
</feature>
<dbReference type="GO" id="GO:0000160">
    <property type="term" value="P:phosphorelay signal transduction system"/>
    <property type="evidence" value="ECO:0007669"/>
    <property type="project" value="UniProtKB-KW"/>
</dbReference>
<reference evidence="4 5" key="1">
    <citation type="submission" date="2018-06" db="EMBL/GenBank/DDBJ databases">
        <authorList>
            <consortium name="Pathogen Informatics"/>
            <person name="Doyle S."/>
        </authorList>
    </citation>
    <scope>NUCLEOTIDE SEQUENCE [LARGE SCALE GENOMIC DNA]</scope>
    <source>
        <strain evidence="4 5">NCTC11645</strain>
    </source>
</reference>
<dbReference type="Pfam" id="PF01627">
    <property type="entry name" value="Hpt"/>
    <property type="match status" value="1"/>
</dbReference>
<dbReference type="SUPFAM" id="SSF47226">
    <property type="entry name" value="Histidine-containing phosphotransfer domain, HPT domain"/>
    <property type="match status" value="1"/>
</dbReference>
<dbReference type="Proteomes" id="UP000254512">
    <property type="component" value="Unassembled WGS sequence"/>
</dbReference>
<dbReference type="AlphaFoldDB" id="A0A377HQ15"/>
<evidence type="ECO:0000313" key="5">
    <source>
        <dbReference type="Proteomes" id="UP000254512"/>
    </source>
</evidence>
<dbReference type="STRING" id="673.AL542_13710"/>
<proteinExistence type="predicted"/>
<evidence type="ECO:0000256" key="1">
    <source>
        <dbReference type="ARBA" id="ARBA00023012"/>
    </source>
</evidence>
<organism evidence="4 5">
    <name type="scientific">Grimontia hollisae</name>
    <name type="common">Vibrio hollisae</name>
    <dbReference type="NCBI Taxonomy" id="673"/>
    <lineage>
        <taxon>Bacteria</taxon>
        <taxon>Pseudomonadati</taxon>
        <taxon>Pseudomonadota</taxon>
        <taxon>Gammaproteobacteria</taxon>
        <taxon>Vibrionales</taxon>
        <taxon>Vibrionaceae</taxon>
        <taxon>Grimontia</taxon>
    </lineage>
</organism>
<feature type="domain" description="HPt" evidence="3">
    <location>
        <begin position="27"/>
        <end position="123"/>
    </location>
</feature>
<keyword evidence="2" id="KW-0597">Phosphoprotein</keyword>
<evidence type="ECO:0000259" key="3">
    <source>
        <dbReference type="PROSITE" id="PS50894"/>
    </source>
</evidence>
<dbReference type="EMBL" id="UGHD01000002">
    <property type="protein sequence ID" value="STO58133.1"/>
    <property type="molecule type" value="Genomic_DNA"/>
</dbReference>
<evidence type="ECO:0000313" key="4">
    <source>
        <dbReference type="EMBL" id="STO58133.1"/>
    </source>
</evidence>
<name>A0A377HQ15_GRIHO</name>
<sequence length="209" mass="23281">MEYDDTMFDLMVDNIPGINLGEGVQRLGGNKAKYLKILSLFLTSQRTAMEQLLSDIDNSEKVIVAHSCKGAGSNIGADAISKVASGLEDKYNAGDVVRDAEVNALKNLIIEAMDKFDEIALSAVSTDMEPAVKEEIKPLNAYLMEQINVLQISLQEFDIEVQDKFSSLSKELPQWCNQLDEFKRLQEAISQFDFLMAEEHLKALKKKTG</sequence>
<keyword evidence="1" id="KW-0902">Two-component regulatory system</keyword>
<dbReference type="PROSITE" id="PS50894">
    <property type="entry name" value="HPT"/>
    <property type="match status" value="1"/>
</dbReference>
<dbReference type="InterPro" id="IPR008207">
    <property type="entry name" value="Sig_transdc_His_kin_Hpt_dom"/>
</dbReference>
<protein>
    <submittedName>
        <fullName evidence="4">Response regulator containing a CheY-like receiver domain and a GGDEF domain</fullName>
    </submittedName>
</protein>
<gene>
    <name evidence="4" type="ORF">NCTC11645_02551</name>
</gene>
<dbReference type="GO" id="GO:0004672">
    <property type="term" value="F:protein kinase activity"/>
    <property type="evidence" value="ECO:0007669"/>
    <property type="project" value="UniProtKB-ARBA"/>
</dbReference>